<dbReference type="InterPro" id="IPR051094">
    <property type="entry name" value="Diverse_Catalytic_Enzymes"/>
</dbReference>
<evidence type="ECO:0000256" key="6">
    <source>
        <dbReference type="ARBA" id="ARBA00049417"/>
    </source>
</evidence>
<dbReference type="GO" id="GO:0046872">
    <property type="term" value="F:metal ion binding"/>
    <property type="evidence" value="ECO:0007669"/>
    <property type="project" value="UniProtKB-KW"/>
</dbReference>
<reference evidence="8" key="2">
    <citation type="submission" date="2021-04" db="EMBL/GenBank/DDBJ databases">
        <authorList>
            <person name="Gilroy R."/>
        </authorList>
    </citation>
    <scope>NUCLEOTIDE SEQUENCE</scope>
    <source>
        <strain evidence="8">ChiSjej2B20-11307</strain>
    </source>
</reference>
<dbReference type="PANTHER" id="PTHR35795">
    <property type="entry name" value="SLR1885 PROTEIN"/>
    <property type="match status" value="1"/>
</dbReference>
<dbReference type="NCBIfam" id="TIGR00277">
    <property type="entry name" value="HDIG"/>
    <property type="match status" value="1"/>
</dbReference>
<protein>
    <recommendedName>
        <fullName evidence="1">bis(5'-nucleosyl)-tetraphosphatase (symmetrical)</fullName>
        <ecNumber evidence="1">3.6.1.41</ecNumber>
    </recommendedName>
</protein>
<evidence type="ECO:0000313" key="8">
    <source>
        <dbReference type="EMBL" id="HJA06499.1"/>
    </source>
</evidence>
<dbReference type="Proteomes" id="UP000824223">
    <property type="component" value="Unassembled WGS sequence"/>
</dbReference>
<proteinExistence type="predicted"/>
<dbReference type="Pfam" id="PF01966">
    <property type="entry name" value="HD"/>
    <property type="match status" value="1"/>
</dbReference>
<keyword evidence="3" id="KW-0547">Nucleotide-binding</keyword>
<dbReference type="EC" id="3.6.1.41" evidence="1"/>
<dbReference type="AlphaFoldDB" id="A0A9D2H9U9"/>
<evidence type="ECO:0000256" key="4">
    <source>
        <dbReference type="ARBA" id="ARBA00022801"/>
    </source>
</evidence>
<dbReference type="GO" id="GO:0000166">
    <property type="term" value="F:nucleotide binding"/>
    <property type="evidence" value="ECO:0007669"/>
    <property type="project" value="UniProtKB-KW"/>
</dbReference>
<comment type="catalytic activity">
    <reaction evidence="6">
        <text>P(1),P(4)-bis(5'-adenosyl) tetraphosphate + H2O = 2 ADP + 2 H(+)</text>
        <dbReference type="Rhea" id="RHEA:24252"/>
        <dbReference type="ChEBI" id="CHEBI:15377"/>
        <dbReference type="ChEBI" id="CHEBI:15378"/>
        <dbReference type="ChEBI" id="CHEBI:58141"/>
        <dbReference type="ChEBI" id="CHEBI:456216"/>
        <dbReference type="EC" id="3.6.1.41"/>
    </reaction>
</comment>
<evidence type="ECO:0000259" key="7">
    <source>
        <dbReference type="PROSITE" id="PS51831"/>
    </source>
</evidence>
<evidence type="ECO:0000256" key="3">
    <source>
        <dbReference type="ARBA" id="ARBA00022741"/>
    </source>
</evidence>
<accession>A0A9D2H9U9</accession>
<dbReference type="InterPro" id="IPR006674">
    <property type="entry name" value="HD_domain"/>
</dbReference>
<dbReference type="PANTHER" id="PTHR35795:SF1">
    <property type="entry name" value="BIS(5'-NUCLEOSYL)-TETRAPHOSPHATASE, SYMMETRICAL"/>
    <property type="match status" value="1"/>
</dbReference>
<dbReference type="Gene3D" id="1.10.3210.10">
    <property type="entry name" value="Hypothetical protein af1432"/>
    <property type="match status" value="1"/>
</dbReference>
<dbReference type="EMBL" id="DXAK01000024">
    <property type="protein sequence ID" value="HJA06499.1"/>
    <property type="molecule type" value="Genomic_DNA"/>
</dbReference>
<dbReference type="SUPFAM" id="SSF109604">
    <property type="entry name" value="HD-domain/PDEase-like"/>
    <property type="match status" value="1"/>
</dbReference>
<dbReference type="SMART" id="SM00471">
    <property type="entry name" value="HDc"/>
    <property type="match status" value="1"/>
</dbReference>
<dbReference type="CDD" id="cd00077">
    <property type="entry name" value="HDc"/>
    <property type="match status" value="1"/>
</dbReference>
<name>A0A9D2H9U9_9FIRM</name>
<sequence>MTEQLEKIRKELHKKLKKDRYEHTIGVMYTAASLAMCYGEDVGQALTAGLLHDCGKYCPPKDQIKLCEKYGVSLTQSELDMPALIHAKLGACLAEQEYGIQDQEILDAVSYHTTGRQGMTMLEKIIYIADYIEPNRKEIPGLDEIRSIVFQDIDRAVYLCARRTAHYLTDAGRAVDPATVSTYEYYEKKI</sequence>
<organism evidence="8 9">
    <name type="scientific">Candidatus Mediterraneibacter pullicola</name>
    <dbReference type="NCBI Taxonomy" id="2838682"/>
    <lineage>
        <taxon>Bacteria</taxon>
        <taxon>Bacillati</taxon>
        <taxon>Bacillota</taxon>
        <taxon>Clostridia</taxon>
        <taxon>Lachnospirales</taxon>
        <taxon>Lachnospiraceae</taxon>
        <taxon>Mediterraneibacter</taxon>
    </lineage>
</organism>
<gene>
    <name evidence="8" type="primary">yqeK</name>
    <name evidence="8" type="ORF">H9798_05035</name>
</gene>
<feature type="domain" description="HD" evidence="7">
    <location>
        <begin position="20"/>
        <end position="135"/>
    </location>
</feature>
<dbReference type="GO" id="GO:0008803">
    <property type="term" value="F:bis(5'-nucleosyl)-tetraphosphatase (symmetrical) activity"/>
    <property type="evidence" value="ECO:0007669"/>
    <property type="project" value="UniProtKB-EC"/>
</dbReference>
<evidence type="ECO:0000256" key="2">
    <source>
        <dbReference type="ARBA" id="ARBA00022723"/>
    </source>
</evidence>
<evidence type="ECO:0000256" key="1">
    <source>
        <dbReference type="ARBA" id="ARBA00012506"/>
    </source>
</evidence>
<dbReference type="PROSITE" id="PS51831">
    <property type="entry name" value="HD"/>
    <property type="match status" value="1"/>
</dbReference>
<dbReference type="InterPro" id="IPR003607">
    <property type="entry name" value="HD/PDEase_dom"/>
</dbReference>
<keyword evidence="5" id="KW-0408">Iron</keyword>
<dbReference type="InterPro" id="IPR006675">
    <property type="entry name" value="HDIG_dom"/>
</dbReference>
<dbReference type="InterPro" id="IPR005249">
    <property type="entry name" value="YqeK"/>
</dbReference>
<reference evidence="8" key="1">
    <citation type="journal article" date="2021" name="PeerJ">
        <title>Extensive microbial diversity within the chicken gut microbiome revealed by metagenomics and culture.</title>
        <authorList>
            <person name="Gilroy R."/>
            <person name="Ravi A."/>
            <person name="Getino M."/>
            <person name="Pursley I."/>
            <person name="Horton D.L."/>
            <person name="Alikhan N.F."/>
            <person name="Baker D."/>
            <person name="Gharbi K."/>
            <person name="Hall N."/>
            <person name="Watson M."/>
            <person name="Adriaenssens E.M."/>
            <person name="Foster-Nyarko E."/>
            <person name="Jarju S."/>
            <person name="Secka A."/>
            <person name="Antonio M."/>
            <person name="Oren A."/>
            <person name="Chaudhuri R.R."/>
            <person name="La Ragione R."/>
            <person name="Hildebrand F."/>
            <person name="Pallen M.J."/>
        </authorList>
    </citation>
    <scope>NUCLEOTIDE SEQUENCE</scope>
    <source>
        <strain evidence="8">ChiSjej2B20-11307</strain>
    </source>
</reference>
<keyword evidence="4 8" id="KW-0378">Hydrolase</keyword>
<keyword evidence="2" id="KW-0479">Metal-binding</keyword>
<evidence type="ECO:0000313" key="9">
    <source>
        <dbReference type="Proteomes" id="UP000824223"/>
    </source>
</evidence>
<comment type="caution">
    <text evidence="8">The sequence shown here is derived from an EMBL/GenBank/DDBJ whole genome shotgun (WGS) entry which is preliminary data.</text>
</comment>
<dbReference type="NCBIfam" id="TIGR00488">
    <property type="entry name" value="bis(5'-nucleosyl)-tetraphosphatase (symmetrical) YqeK"/>
    <property type="match status" value="1"/>
</dbReference>
<evidence type="ECO:0000256" key="5">
    <source>
        <dbReference type="ARBA" id="ARBA00023004"/>
    </source>
</evidence>